<keyword evidence="4" id="KW-0808">Transferase</keyword>
<dbReference type="PANTHER" id="PTHR44329">
    <property type="entry name" value="SERINE/THREONINE-PROTEIN KINASE TNNI3K-RELATED"/>
    <property type="match status" value="1"/>
</dbReference>
<dbReference type="PROSITE" id="PS00108">
    <property type="entry name" value="PROTEIN_KINASE_ST"/>
    <property type="match status" value="2"/>
</dbReference>
<evidence type="ECO:0000256" key="4">
    <source>
        <dbReference type="ARBA" id="ARBA00022679"/>
    </source>
</evidence>
<feature type="domain" description="Protein kinase" evidence="11">
    <location>
        <begin position="819"/>
        <end position="1065"/>
    </location>
</feature>
<keyword evidence="7" id="KW-0067">ATP-binding</keyword>
<dbReference type="InterPro" id="IPR051681">
    <property type="entry name" value="Ser/Thr_Kinases-Pseudokinases"/>
</dbReference>
<dbReference type="InterPro" id="IPR036936">
    <property type="entry name" value="CRIB_dom_sf"/>
</dbReference>
<dbReference type="InterPro" id="IPR011026">
    <property type="entry name" value="WAS_C"/>
</dbReference>
<accession>A0A9Q0L9Z4</accession>
<keyword evidence="3" id="KW-0597">Phosphoprotein</keyword>
<dbReference type="Gene3D" id="1.10.510.10">
    <property type="entry name" value="Transferase(Phosphotransferase) domain 1"/>
    <property type="match status" value="3"/>
</dbReference>
<dbReference type="InterPro" id="IPR008271">
    <property type="entry name" value="Ser/Thr_kinase_AS"/>
</dbReference>
<protein>
    <submittedName>
        <fullName evidence="13">Serine/threonine protein kinase</fullName>
    </submittedName>
</protein>
<feature type="domain" description="RING-type" evidence="12">
    <location>
        <begin position="7"/>
        <end position="45"/>
    </location>
</feature>
<dbReference type="SMART" id="SM00220">
    <property type="entry name" value="S_TKc"/>
    <property type="match status" value="3"/>
</dbReference>
<evidence type="ECO:0000256" key="9">
    <source>
        <dbReference type="PROSITE-ProRule" id="PRU00175"/>
    </source>
</evidence>
<dbReference type="GO" id="GO:0005524">
    <property type="term" value="F:ATP binding"/>
    <property type="evidence" value="ECO:0007669"/>
    <property type="project" value="UniProtKB-KW"/>
</dbReference>
<evidence type="ECO:0000256" key="10">
    <source>
        <dbReference type="SAM" id="MobiDB-lite"/>
    </source>
</evidence>
<dbReference type="PROSITE" id="PS50011">
    <property type="entry name" value="PROTEIN_KINASE_DOM"/>
    <property type="match status" value="3"/>
</dbReference>
<dbReference type="SUPFAM" id="SSF56112">
    <property type="entry name" value="Protein kinase-like (PK-like)"/>
    <property type="match status" value="3"/>
</dbReference>
<dbReference type="Gene3D" id="3.30.40.10">
    <property type="entry name" value="Zinc/RING finger domain, C3HC4 (zinc finger)"/>
    <property type="match status" value="3"/>
</dbReference>
<feature type="domain" description="Protein kinase" evidence="11">
    <location>
        <begin position="84"/>
        <end position="330"/>
    </location>
</feature>
<keyword evidence="2" id="KW-0963">Cytoplasm</keyword>
<feature type="compositionally biased region" description="Polar residues" evidence="10">
    <location>
        <begin position="1123"/>
        <end position="1139"/>
    </location>
</feature>
<evidence type="ECO:0000256" key="3">
    <source>
        <dbReference type="ARBA" id="ARBA00022553"/>
    </source>
</evidence>
<dbReference type="InterPro" id="IPR013083">
    <property type="entry name" value="Znf_RING/FYVE/PHD"/>
</dbReference>
<dbReference type="OMA" id="HPVDWWA"/>
<feature type="compositionally biased region" description="Polar residues" evidence="10">
    <location>
        <begin position="1098"/>
        <end position="1113"/>
    </location>
</feature>
<keyword evidence="6 13" id="KW-0418">Kinase</keyword>
<dbReference type="InterPro" id="IPR001841">
    <property type="entry name" value="Znf_RING"/>
</dbReference>
<gene>
    <name evidence="13" type="ORF">M0811_12910</name>
</gene>
<keyword evidence="9" id="KW-0863">Zinc-finger</keyword>
<evidence type="ECO:0000256" key="6">
    <source>
        <dbReference type="ARBA" id="ARBA00022777"/>
    </source>
</evidence>
<dbReference type="PROSITE" id="PS50089">
    <property type="entry name" value="ZF_RING_2"/>
    <property type="match status" value="3"/>
</dbReference>
<name>A0A9Q0L9Z4_ANAIG</name>
<dbReference type="SMART" id="SM00184">
    <property type="entry name" value="RING"/>
    <property type="match status" value="3"/>
</dbReference>
<keyword evidence="13" id="KW-0723">Serine/threonine-protein kinase</keyword>
<dbReference type="GO" id="GO:0005856">
    <property type="term" value="C:cytoskeleton"/>
    <property type="evidence" value="ECO:0007669"/>
    <property type="project" value="UniProtKB-SubCell"/>
</dbReference>
<feature type="domain" description="RING-type" evidence="12">
    <location>
        <begin position="742"/>
        <end position="780"/>
    </location>
</feature>
<proteinExistence type="predicted"/>
<dbReference type="Gene3D" id="3.90.810.10">
    <property type="entry name" value="CRIB domain"/>
    <property type="match status" value="1"/>
</dbReference>
<feature type="compositionally biased region" description="Low complexity" evidence="10">
    <location>
        <begin position="1072"/>
        <end position="1087"/>
    </location>
</feature>
<evidence type="ECO:0000256" key="5">
    <source>
        <dbReference type="ARBA" id="ARBA00022741"/>
    </source>
</evidence>
<evidence type="ECO:0000259" key="12">
    <source>
        <dbReference type="PROSITE" id="PS50089"/>
    </source>
</evidence>
<feature type="domain" description="RING-type" evidence="12">
    <location>
        <begin position="383"/>
        <end position="421"/>
    </location>
</feature>
<evidence type="ECO:0000313" key="14">
    <source>
        <dbReference type="Proteomes" id="UP001149090"/>
    </source>
</evidence>
<dbReference type="SUPFAM" id="SSF57850">
    <property type="entry name" value="RING/U-box"/>
    <property type="match status" value="3"/>
</dbReference>
<evidence type="ECO:0000256" key="7">
    <source>
        <dbReference type="ARBA" id="ARBA00022840"/>
    </source>
</evidence>
<dbReference type="GO" id="GO:0004674">
    <property type="term" value="F:protein serine/threonine kinase activity"/>
    <property type="evidence" value="ECO:0007669"/>
    <property type="project" value="UniProtKB-KW"/>
</dbReference>
<dbReference type="PANTHER" id="PTHR44329:SF288">
    <property type="entry name" value="MITOGEN-ACTIVATED PROTEIN KINASE KINASE KINASE 20"/>
    <property type="match status" value="1"/>
</dbReference>
<evidence type="ECO:0000313" key="13">
    <source>
        <dbReference type="EMBL" id="KAJ5067460.1"/>
    </source>
</evidence>
<dbReference type="OrthoDB" id="4062651at2759"/>
<keyword evidence="8" id="KW-0206">Cytoskeleton</keyword>
<feature type="region of interest" description="Disordered" evidence="10">
    <location>
        <begin position="1069"/>
        <end position="1163"/>
    </location>
</feature>
<comment type="caution">
    <text evidence="13">The sequence shown here is derived from an EMBL/GenBank/DDBJ whole genome shotgun (WGS) entry which is preliminary data.</text>
</comment>
<dbReference type="SUPFAM" id="SSF47912">
    <property type="entry name" value="Wiscott-Aldrich syndrome protein, WASP, C-terminal domain"/>
    <property type="match status" value="1"/>
</dbReference>
<evidence type="ECO:0000256" key="1">
    <source>
        <dbReference type="ARBA" id="ARBA00004245"/>
    </source>
</evidence>
<keyword evidence="9" id="KW-0862">Zinc</keyword>
<evidence type="ECO:0000256" key="8">
    <source>
        <dbReference type="ARBA" id="ARBA00023212"/>
    </source>
</evidence>
<evidence type="ECO:0000256" key="2">
    <source>
        <dbReference type="ARBA" id="ARBA00022490"/>
    </source>
</evidence>
<feature type="domain" description="Protein kinase" evidence="11">
    <location>
        <begin position="460"/>
        <end position="706"/>
    </location>
</feature>
<reference evidence="13" key="1">
    <citation type="submission" date="2022-10" db="EMBL/GenBank/DDBJ databases">
        <title>Novel sulphate-reducing endosymbionts in the free-living metamonad Anaeramoeba.</title>
        <authorList>
            <person name="Jerlstrom-Hultqvist J."/>
            <person name="Cepicka I."/>
            <person name="Gallot-Lavallee L."/>
            <person name="Salas-Leiva D."/>
            <person name="Curtis B.A."/>
            <person name="Zahonova K."/>
            <person name="Pipaliya S."/>
            <person name="Dacks J."/>
            <person name="Roger A.J."/>
        </authorList>
    </citation>
    <scope>NUCLEOTIDE SEQUENCE</scope>
    <source>
        <strain evidence="13">BMAN</strain>
    </source>
</reference>
<keyword evidence="14" id="KW-1185">Reference proteome</keyword>
<sequence length="1316" mass="152712">MEEPEICPICFKNYSNERKPMMICQESHNICVHCVKKFNSCPFCKSSFNHFKPIPNLILLKFIGSIPKNTNEPIIPFIPISELEVESKPFAFGGFAQIFKAKWKGKDVVIKRLMLMDNPKNNQQFENELKLGMKLSHPHIIKMYGKTEKDNMIGIVMEYAEQGDLSQKIPNLKYEEQIEYSLQIIKGIEVLHSNLIIHRDLKPENILISNNQAKITDFGISKVRDHSLQVTSAIISIGYSAPELSEKGKKYDNSCDIFSLSMILYEIFSKKKAFENENHLQLLGSLMKGERPEFPNNFPKELSELIKKGWSSNPKERCSLNEFTKCLNMMKNKKIPKPKKTNQTQIFHQIDNSNQISNNNFGNQFQENQNISKLSQNENPEICPICFKNYSNERKPMIICQESHNICVHCVKKFNSCPFCKSSFNHFKPIPNLILLKFIGSIPKNTNEPIIPFIPISELEVESKPFFIGGFAQIFKAKWKGKDVVIKRMMFLYDPKNNQQFENEIKLGMKLLHPHIIKMYGKTEMDNMIGIVMEYAEQGELKQKIPNLKYEEQIEYSLQIIKGIDYLHSNLIIHHDLKPQNILLSNNQTKIAGFGISKVRDHSLQVSSVIVSLGYSAPELFEKGKKYDNSCDIFSLSMILYEIFSKKKTFENENAMEITFKLMKGERPEFPNNFPKELSELIKKGWSSNPKERCSLNEFTKCLNMMKNKNNSNKISNNNFGNQFQENQNISKLSQNENPEICPICFKNYSNERKPMIICQESHNICVHCVKKFNSCPFCKSSFNHFKPFVNHPFLKFIGSIPKNTNEPIIPFIPISELEVESKPFFIGGFAQIFKAKWKGKDVVIKRMMFMDNPKNNQQFENEIKLGMKLSHPHIIKMYGKTEKDNMIGIVMEYAEQGDLSQKIPNLKYEEQIEYSLQIIKGIDYLHSNLIIHRDLQPENILLTNNQTKITDFRISKIRDHSLQVTSAIVSLGYSAPELFEKGKKYDNSCDIFSLSMILYEIFSKKKAFENENNLQLFGALMKGERPKFPNNFPKELSELIKKGWSSNPKERCSLNEFTECLNMMKDRNQSKTRQTNQSNQSNQINQKKGRSPIFSRPRNNTIHVSNQATTPRNQNNWNQQNRSPRQTTFQSIQTNERNPSPKAFSIHSPQEKQQNHKISSPTQRQFQFTNQNQTLTNQEKDNKILSVKQPFHSSSNRIPRNLKGQSMMFNPALISQQFSNLEKREPNFTEEFQISENKTQEIPKSKKNGNFKYQAQIDDDQEKEIDFENIPQEWKQLFRISGVKKSDLKDKKTMKSLLDIAAQEIKQIQNSGKKK</sequence>
<keyword evidence="9" id="KW-0479">Metal-binding</keyword>
<organism evidence="13 14">
    <name type="scientific">Anaeramoeba ignava</name>
    <name type="common">Anaerobic marine amoeba</name>
    <dbReference type="NCBI Taxonomy" id="1746090"/>
    <lineage>
        <taxon>Eukaryota</taxon>
        <taxon>Metamonada</taxon>
        <taxon>Anaeramoebidae</taxon>
        <taxon>Anaeramoeba</taxon>
    </lineage>
</organism>
<keyword evidence="5" id="KW-0547">Nucleotide-binding</keyword>
<evidence type="ECO:0000259" key="11">
    <source>
        <dbReference type="PROSITE" id="PS50011"/>
    </source>
</evidence>
<dbReference type="InterPro" id="IPR011009">
    <property type="entry name" value="Kinase-like_dom_sf"/>
</dbReference>
<comment type="subcellular location">
    <subcellularLocation>
        <location evidence="1">Cytoplasm</location>
        <location evidence="1">Cytoskeleton</location>
    </subcellularLocation>
</comment>
<dbReference type="Proteomes" id="UP001149090">
    <property type="component" value="Unassembled WGS sequence"/>
</dbReference>
<dbReference type="Pfam" id="PF00069">
    <property type="entry name" value="Pkinase"/>
    <property type="match status" value="3"/>
</dbReference>
<dbReference type="EMBL" id="JAPDFW010000127">
    <property type="protein sequence ID" value="KAJ5067460.1"/>
    <property type="molecule type" value="Genomic_DNA"/>
</dbReference>
<dbReference type="GO" id="GO:0007015">
    <property type="term" value="P:actin filament organization"/>
    <property type="evidence" value="ECO:0007669"/>
    <property type="project" value="InterPro"/>
</dbReference>
<dbReference type="GO" id="GO:0008270">
    <property type="term" value="F:zinc ion binding"/>
    <property type="evidence" value="ECO:0007669"/>
    <property type="project" value="UniProtKB-KW"/>
</dbReference>
<dbReference type="InterPro" id="IPR000719">
    <property type="entry name" value="Prot_kinase_dom"/>
</dbReference>